<sequence length="158" mass="18709">MYYQLIYPFENSIYLNWIGKYTYGSCHIRGTSINFFPSSGKIITLEGEQEIKPPKNYAFKGLHGEFRNDSSSIRLDNLDLEKKISELYFLSKVFPLERKYLDQEHEISIEMNKNKNNSYLREDCECLISLKVPLEKIIKEINEVKEYAIKNDVILHWV</sequence>
<evidence type="ECO:0000313" key="1">
    <source>
        <dbReference type="EMBL" id="QHS78053.1"/>
    </source>
</evidence>
<dbReference type="AlphaFoldDB" id="A0A6C0AF28"/>
<reference evidence="1" key="1">
    <citation type="journal article" date="2020" name="Nature">
        <title>Giant virus diversity and host interactions through global metagenomics.</title>
        <authorList>
            <person name="Schulz F."/>
            <person name="Roux S."/>
            <person name="Paez-Espino D."/>
            <person name="Jungbluth S."/>
            <person name="Walsh D.A."/>
            <person name="Denef V.J."/>
            <person name="McMahon K.D."/>
            <person name="Konstantinidis K.T."/>
            <person name="Eloe-Fadrosh E.A."/>
            <person name="Kyrpides N.C."/>
            <person name="Woyke T."/>
        </authorList>
    </citation>
    <scope>NUCLEOTIDE SEQUENCE</scope>
    <source>
        <strain evidence="1">GVMAG-S-1021933-23</strain>
    </source>
</reference>
<organism evidence="1">
    <name type="scientific">viral metagenome</name>
    <dbReference type="NCBI Taxonomy" id="1070528"/>
    <lineage>
        <taxon>unclassified sequences</taxon>
        <taxon>metagenomes</taxon>
        <taxon>organismal metagenomes</taxon>
    </lineage>
</organism>
<protein>
    <submittedName>
        <fullName evidence="1">Uncharacterized protein</fullName>
    </submittedName>
</protein>
<name>A0A6C0AF28_9ZZZZ</name>
<dbReference type="EMBL" id="MN740594">
    <property type="protein sequence ID" value="QHS78053.1"/>
    <property type="molecule type" value="Genomic_DNA"/>
</dbReference>
<proteinExistence type="predicted"/>
<accession>A0A6C0AF28</accession>